<evidence type="ECO:0000313" key="3">
    <source>
        <dbReference type="Proteomes" id="UP000298138"/>
    </source>
</evidence>
<protein>
    <submittedName>
        <fullName evidence="2">Uncharacterized protein</fullName>
    </submittedName>
</protein>
<name>A0A4S2MWA7_9PEZI</name>
<organism evidence="2 3">
    <name type="scientific">Ascodesmis nigricans</name>
    <dbReference type="NCBI Taxonomy" id="341454"/>
    <lineage>
        <taxon>Eukaryota</taxon>
        <taxon>Fungi</taxon>
        <taxon>Dikarya</taxon>
        <taxon>Ascomycota</taxon>
        <taxon>Pezizomycotina</taxon>
        <taxon>Pezizomycetes</taxon>
        <taxon>Pezizales</taxon>
        <taxon>Ascodesmidaceae</taxon>
        <taxon>Ascodesmis</taxon>
    </lineage>
</organism>
<dbReference type="EMBL" id="ML220122">
    <property type="protein sequence ID" value="TGZ80887.1"/>
    <property type="molecule type" value="Genomic_DNA"/>
</dbReference>
<sequence length="186" mass="21754">MGKRNAWQVRKTEGRRRCTCVSNQNLHHPPSWPFLSLDRRQQRACGNHQETHQEPSVPTILQEHPHSWESATRCSLYIRYPDMLQHPLTTFSRRFSCTSISSSASPFHLSTQWRQPPCDIVPSREPSETRNVSRVVHLKQRSSHARDRDLTQHHASRVKVSWGKGETRHHAVNRLSCWLRAIQMVE</sequence>
<dbReference type="InParanoid" id="A0A4S2MWA7"/>
<keyword evidence="3" id="KW-1185">Reference proteome</keyword>
<proteinExistence type="predicted"/>
<evidence type="ECO:0000256" key="1">
    <source>
        <dbReference type="SAM" id="MobiDB-lite"/>
    </source>
</evidence>
<feature type="region of interest" description="Disordered" evidence="1">
    <location>
        <begin position="137"/>
        <end position="158"/>
    </location>
</feature>
<gene>
    <name evidence="2" type="ORF">EX30DRAFT_43151</name>
</gene>
<accession>A0A4S2MWA7</accession>
<dbReference type="Proteomes" id="UP000298138">
    <property type="component" value="Unassembled WGS sequence"/>
</dbReference>
<dbReference type="AlphaFoldDB" id="A0A4S2MWA7"/>
<evidence type="ECO:0000313" key="2">
    <source>
        <dbReference type="EMBL" id="TGZ80887.1"/>
    </source>
</evidence>
<reference evidence="2 3" key="1">
    <citation type="submission" date="2019-04" db="EMBL/GenBank/DDBJ databases">
        <title>Comparative genomics and transcriptomics to analyze fruiting body development in filamentous ascomycetes.</title>
        <authorList>
            <consortium name="DOE Joint Genome Institute"/>
            <person name="Lutkenhaus R."/>
            <person name="Traeger S."/>
            <person name="Breuer J."/>
            <person name="Kuo A."/>
            <person name="Lipzen A."/>
            <person name="Pangilinan J."/>
            <person name="Dilworth D."/>
            <person name="Sandor L."/>
            <person name="Poggeler S."/>
            <person name="Barry K."/>
            <person name="Grigoriev I.V."/>
            <person name="Nowrousian M."/>
        </authorList>
    </citation>
    <scope>NUCLEOTIDE SEQUENCE [LARGE SCALE GENOMIC DNA]</scope>
    <source>
        <strain evidence="2 3">CBS 389.68</strain>
    </source>
</reference>